<dbReference type="Pfam" id="PF08899">
    <property type="entry name" value="DUF1844"/>
    <property type="match status" value="1"/>
</dbReference>
<feature type="region of interest" description="Disordered" evidence="1">
    <location>
        <begin position="1"/>
        <end position="45"/>
    </location>
</feature>
<accession>A0AA96GSR7</accession>
<dbReference type="AlphaFoldDB" id="A0AA96GSR7"/>
<sequence length="133" mass="14300">MSEEEQGFVIRDKRGRSEPEASTPPPPEPSMAQPHSSAESSHAPHPPLSFSSFVFSLGTSSLMLMGESLDPQQPAPPMNLPQAKEIVDILSLLEEKTKGNLTSEEASVLGDMLYTLRMKYVSVTSGKGSTVSP</sequence>
<feature type="compositionally biased region" description="Low complexity" evidence="1">
    <location>
        <begin position="30"/>
        <end position="45"/>
    </location>
</feature>
<name>A0AA96GSR7_9BACT</name>
<dbReference type="KEGG" id="nneo:PQG83_06555"/>
<dbReference type="InterPro" id="IPR014995">
    <property type="entry name" value="DUF1844"/>
</dbReference>
<organism evidence="2 3">
    <name type="scientific">Candidatus Nitrospira neomarina</name>
    <dbReference type="NCBI Taxonomy" id="3020899"/>
    <lineage>
        <taxon>Bacteria</taxon>
        <taxon>Pseudomonadati</taxon>
        <taxon>Nitrospirota</taxon>
        <taxon>Nitrospiria</taxon>
        <taxon>Nitrospirales</taxon>
        <taxon>Nitrospiraceae</taxon>
        <taxon>Nitrospira</taxon>
    </lineage>
</organism>
<gene>
    <name evidence="2" type="ORF">PQG83_06555</name>
</gene>
<reference evidence="2 3" key="1">
    <citation type="submission" date="2023-01" db="EMBL/GenBank/DDBJ databases">
        <title>Cultivation and genomic characterization of new, ubiquitous marine nitrite-oxidizing bacteria from the Nitrospirales.</title>
        <authorList>
            <person name="Mueller A.J."/>
            <person name="Daebeler A."/>
            <person name="Herbold C.W."/>
            <person name="Kirkegaard R.H."/>
            <person name="Daims H."/>
        </authorList>
    </citation>
    <scope>NUCLEOTIDE SEQUENCE [LARGE SCALE GENOMIC DNA]</scope>
    <source>
        <strain evidence="2 3">DK</strain>
    </source>
</reference>
<dbReference type="RefSeq" id="WP_312747995.1">
    <property type="nucleotide sequence ID" value="NZ_CP116968.1"/>
</dbReference>
<evidence type="ECO:0000313" key="2">
    <source>
        <dbReference type="EMBL" id="WNM63409.1"/>
    </source>
</evidence>
<dbReference type="EMBL" id="CP116968">
    <property type="protein sequence ID" value="WNM63409.1"/>
    <property type="molecule type" value="Genomic_DNA"/>
</dbReference>
<dbReference type="Proteomes" id="UP001302494">
    <property type="component" value="Chromosome"/>
</dbReference>
<proteinExistence type="predicted"/>
<protein>
    <submittedName>
        <fullName evidence="2">DUF1844 domain-containing protein</fullName>
    </submittedName>
</protein>
<keyword evidence="3" id="KW-1185">Reference proteome</keyword>
<evidence type="ECO:0000313" key="3">
    <source>
        <dbReference type="Proteomes" id="UP001302494"/>
    </source>
</evidence>
<evidence type="ECO:0000256" key="1">
    <source>
        <dbReference type="SAM" id="MobiDB-lite"/>
    </source>
</evidence>
<feature type="compositionally biased region" description="Basic and acidic residues" evidence="1">
    <location>
        <begin position="10"/>
        <end position="19"/>
    </location>
</feature>